<keyword evidence="3" id="KW-0378">Hydrolase</keyword>
<dbReference type="OrthoDB" id="25131at2759"/>
<dbReference type="InterPro" id="IPR013320">
    <property type="entry name" value="ConA-like_dom_sf"/>
</dbReference>
<evidence type="ECO:0000313" key="3">
    <source>
        <dbReference type="EMBL" id="KAF2188950.1"/>
    </source>
</evidence>
<dbReference type="PANTHER" id="PTHR38121">
    <property type="entry name" value="GH16 DOMAIN-CONTAINING PROTEIN"/>
    <property type="match status" value="1"/>
</dbReference>
<dbReference type="PROSITE" id="PS51762">
    <property type="entry name" value="GH16_2"/>
    <property type="match status" value="1"/>
</dbReference>
<keyword evidence="1" id="KW-0732">Signal</keyword>
<feature type="signal peptide" evidence="1">
    <location>
        <begin position="1"/>
        <end position="27"/>
    </location>
</feature>
<dbReference type="Gene3D" id="2.60.120.200">
    <property type="match status" value="1"/>
</dbReference>
<sequence>MSSFFREAIGAMPWLLLALSRFTNAYCECGYSVNKTSDSNFEIFTDIMENDFLHAHNITAQGWRPQEYNVSAKDARGPFGKEFLPENVESNPLKDPYSWAGEAENGGDAGLRLWVRGDHSHGLISSAEMAAVRNDSLYGSFRVGMKLSGAHGTCGAFFWFYNNSQEIDMEFLSKQFNESQGVVNLVLQTPMSVVHGYDASNTSDFKVQPLPFRPDQQFHEYRFDWTPERISFYVDGQWLHDMTQNIPMNPGHLFMNHWSNGDPLWSAGPPDQDTTMTVSYVKAYFNSTDNARNDAFKSRCPTIDPAKVCQIPDQTVAPDPSGPDSNKTAKTYFFSLDEGHAPGQTVYNTTNSTKKSGAISGYASSTSFSAYLPLFVALFSWAMVV</sequence>
<protein>
    <submittedName>
        <fullName evidence="3">Glycoside hydrolase family 16 protein</fullName>
    </submittedName>
</protein>
<proteinExistence type="predicted"/>
<name>A0A6A6EFP6_9PEZI</name>
<dbReference type="AlphaFoldDB" id="A0A6A6EFP6"/>
<feature type="chain" id="PRO_5025689773" evidence="1">
    <location>
        <begin position="28"/>
        <end position="385"/>
    </location>
</feature>
<dbReference type="CDD" id="cd00413">
    <property type="entry name" value="Glyco_hydrolase_16"/>
    <property type="match status" value="1"/>
</dbReference>
<dbReference type="InterPro" id="IPR000757">
    <property type="entry name" value="Beta-glucanase-like"/>
</dbReference>
<feature type="domain" description="GH16" evidence="2">
    <location>
        <begin position="59"/>
        <end position="289"/>
    </location>
</feature>
<dbReference type="EMBL" id="ML994622">
    <property type="protein sequence ID" value="KAF2188950.1"/>
    <property type="molecule type" value="Genomic_DNA"/>
</dbReference>
<organism evidence="3 4">
    <name type="scientific">Zopfia rhizophila CBS 207.26</name>
    <dbReference type="NCBI Taxonomy" id="1314779"/>
    <lineage>
        <taxon>Eukaryota</taxon>
        <taxon>Fungi</taxon>
        <taxon>Dikarya</taxon>
        <taxon>Ascomycota</taxon>
        <taxon>Pezizomycotina</taxon>
        <taxon>Dothideomycetes</taxon>
        <taxon>Dothideomycetes incertae sedis</taxon>
        <taxon>Zopfiaceae</taxon>
        <taxon>Zopfia</taxon>
    </lineage>
</organism>
<dbReference type="Pfam" id="PF00722">
    <property type="entry name" value="Glyco_hydro_16"/>
    <property type="match status" value="1"/>
</dbReference>
<evidence type="ECO:0000259" key="2">
    <source>
        <dbReference type="PROSITE" id="PS51762"/>
    </source>
</evidence>
<accession>A0A6A6EFP6</accession>
<gene>
    <name evidence="3" type="ORF">K469DRAFT_659839</name>
</gene>
<dbReference type="SUPFAM" id="SSF49899">
    <property type="entry name" value="Concanavalin A-like lectins/glucanases"/>
    <property type="match status" value="1"/>
</dbReference>
<evidence type="ECO:0000313" key="4">
    <source>
        <dbReference type="Proteomes" id="UP000800200"/>
    </source>
</evidence>
<reference evidence="3" key="1">
    <citation type="journal article" date="2020" name="Stud. Mycol.">
        <title>101 Dothideomycetes genomes: a test case for predicting lifestyles and emergence of pathogens.</title>
        <authorList>
            <person name="Haridas S."/>
            <person name="Albert R."/>
            <person name="Binder M."/>
            <person name="Bloem J."/>
            <person name="Labutti K."/>
            <person name="Salamov A."/>
            <person name="Andreopoulos B."/>
            <person name="Baker S."/>
            <person name="Barry K."/>
            <person name="Bills G."/>
            <person name="Bluhm B."/>
            <person name="Cannon C."/>
            <person name="Castanera R."/>
            <person name="Culley D."/>
            <person name="Daum C."/>
            <person name="Ezra D."/>
            <person name="Gonzalez J."/>
            <person name="Henrissat B."/>
            <person name="Kuo A."/>
            <person name="Liang C."/>
            <person name="Lipzen A."/>
            <person name="Lutzoni F."/>
            <person name="Magnuson J."/>
            <person name="Mondo S."/>
            <person name="Nolan M."/>
            <person name="Ohm R."/>
            <person name="Pangilinan J."/>
            <person name="Park H.-J."/>
            <person name="Ramirez L."/>
            <person name="Alfaro M."/>
            <person name="Sun H."/>
            <person name="Tritt A."/>
            <person name="Yoshinaga Y."/>
            <person name="Zwiers L.-H."/>
            <person name="Turgeon B."/>
            <person name="Goodwin S."/>
            <person name="Spatafora J."/>
            <person name="Crous P."/>
            <person name="Grigoriev I."/>
        </authorList>
    </citation>
    <scope>NUCLEOTIDE SEQUENCE</scope>
    <source>
        <strain evidence="3">CBS 207.26</strain>
    </source>
</reference>
<dbReference type="GO" id="GO:0004553">
    <property type="term" value="F:hydrolase activity, hydrolyzing O-glycosyl compounds"/>
    <property type="evidence" value="ECO:0007669"/>
    <property type="project" value="InterPro"/>
</dbReference>
<evidence type="ECO:0000256" key="1">
    <source>
        <dbReference type="SAM" id="SignalP"/>
    </source>
</evidence>
<dbReference type="PANTHER" id="PTHR38121:SF5">
    <property type="entry name" value="GH16 DOMAIN-CONTAINING PROTEIN"/>
    <property type="match status" value="1"/>
</dbReference>
<dbReference type="Proteomes" id="UP000800200">
    <property type="component" value="Unassembled WGS sequence"/>
</dbReference>
<dbReference type="GO" id="GO:0005975">
    <property type="term" value="P:carbohydrate metabolic process"/>
    <property type="evidence" value="ECO:0007669"/>
    <property type="project" value="InterPro"/>
</dbReference>
<keyword evidence="4" id="KW-1185">Reference proteome</keyword>